<evidence type="ECO:0000256" key="2">
    <source>
        <dbReference type="ARBA" id="ARBA00022598"/>
    </source>
</evidence>
<dbReference type="InterPro" id="IPR045851">
    <property type="entry name" value="AMP-bd_C_sf"/>
</dbReference>
<dbReference type="GO" id="GO:0006631">
    <property type="term" value="P:fatty acid metabolic process"/>
    <property type="evidence" value="ECO:0007669"/>
    <property type="project" value="TreeGrafter"/>
</dbReference>
<evidence type="ECO:0000256" key="1">
    <source>
        <dbReference type="ARBA" id="ARBA00006432"/>
    </source>
</evidence>
<evidence type="ECO:0000259" key="3">
    <source>
        <dbReference type="Pfam" id="PF00501"/>
    </source>
</evidence>
<feature type="domain" description="AMP-binding enzyme C-terminal" evidence="4">
    <location>
        <begin position="433"/>
        <end position="508"/>
    </location>
</feature>
<dbReference type="InterPro" id="IPR042099">
    <property type="entry name" value="ANL_N_sf"/>
</dbReference>
<dbReference type="Gene3D" id="3.40.50.12780">
    <property type="entry name" value="N-terminal domain of ligase-like"/>
    <property type="match status" value="1"/>
</dbReference>
<evidence type="ECO:0000259" key="4">
    <source>
        <dbReference type="Pfam" id="PF13193"/>
    </source>
</evidence>
<keyword evidence="2" id="KW-0436">Ligase</keyword>
<dbReference type="Pfam" id="PF13193">
    <property type="entry name" value="AMP-binding_C"/>
    <property type="match status" value="1"/>
</dbReference>
<sequence length="539" mass="55171">MEEGEPVVAPAAGTFHGLVRAAADAHGEAPALVEGDRRLSWAELSAAVDRVAAGWAARGLVAGDRVAVQLPNGVDWVLAVVGALRAGLVVVPVNTAYTDPELSHLLGDSGARALVTAGPRADLDGVPVVVGPPEADGEPPADPDDPSALALLGYTSGTTGRPRGAMLTHAALLANQQQVLAVDPAPVRPGDVVLLALPLFHVYGLNGGLGLVAATGSCGVVVPAFDPVGTLALMAAEGVTAVPAAPPMYQAWLAAADAAGSDTALRRAFAAVHTASSGSAPLAPRVWTAMRDRAAVTVWEGYGLTEAAPVLATTLVTGRAKPACIGAPVPGVELVLRDSAGGPGAGPDPGSKVREDVFGDPFGDDPPDSAGEVCVRGANLFAGYWPDGADGPDDEGWLLTGDIAYRDAQGDLHLVDRRRDLVLVSGFNVYPLEVERVLEAHPEVAEAAVIGLPDERTGESVRAVVVRTPGSALTAEQLRTEAARSLARFKVPSSIHFVDQLPHSLTGKVSRARLRELGLHLVAEETQHVEGVDGAGVDG</sequence>
<feature type="domain" description="AMP-dependent synthetase/ligase" evidence="3">
    <location>
        <begin position="20"/>
        <end position="385"/>
    </location>
</feature>
<protein>
    <submittedName>
        <fullName evidence="5">Long-chain acyl-CoA synthetase</fullName>
    </submittedName>
</protein>
<dbReference type="Proteomes" id="UP000199088">
    <property type="component" value="Unassembled WGS sequence"/>
</dbReference>
<dbReference type="InterPro" id="IPR000873">
    <property type="entry name" value="AMP-dep_synth/lig_dom"/>
</dbReference>
<dbReference type="AlphaFoldDB" id="A0A1H0DBW3"/>
<dbReference type="PROSITE" id="PS00455">
    <property type="entry name" value="AMP_BINDING"/>
    <property type="match status" value="1"/>
</dbReference>
<dbReference type="InterPro" id="IPR020845">
    <property type="entry name" value="AMP-binding_CS"/>
</dbReference>
<dbReference type="SUPFAM" id="SSF56801">
    <property type="entry name" value="Acetyl-CoA synthetase-like"/>
    <property type="match status" value="1"/>
</dbReference>
<dbReference type="PANTHER" id="PTHR43201:SF5">
    <property type="entry name" value="MEDIUM-CHAIN ACYL-COA LIGASE ACSF2, MITOCHONDRIAL"/>
    <property type="match status" value="1"/>
</dbReference>
<reference evidence="6" key="1">
    <citation type="submission" date="2016-10" db="EMBL/GenBank/DDBJ databases">
        <authorList>
            <person name="Varghese N."/>
            <person name="Submissions S."/>
        </authorList>
    </citation>
    <scope>NUCLEOTIDE SEQUENCE [LARGE SCALE GENOMIC DNA]</scope>
    <source>
        <strain evidence="6">DSM 45843</strain>
    </source>
</reference>
<proteinExistence type="inferred from homology"/>
<organism evidence="5 6">
    <name type="scientific">Klenkia soli</name>
    <dbReference type="NCBI Taxonomy" id="1052260"/>
    <lineage>
        <taxon>Bacteria</taxon>
        <taxon>Bacillati</taxon>
        <taxon>Actinomycetota</taxon>
        <taxon>Actinomycetes</taxon>
        <taxon>Geodermatophilales</taxon>
        <taxon>Geodermatophilaceae</taxon>
        <taxon>Klenkia</taxon>
    </lineage>
</organism>
<name>A0A1H0DBW3_9ACTN</name>
<gene>
    <name evidence="5" type="ORF">SAMN05660199_00571</name>
</gene>
<dbReference type="PANTHER" id="PTHR43201">
    <property type="entry name" value="ACYL-COA SYNTHETASE"/>
    <property type="match status" value="1"/>
</dbReference>
<dbReference type="Pfam" id="PF00501">
    <property type="entry name" value="AMP-binding"/>
    <property type="match status" value="1"/>
</dbReference>
<dbReference type="EMBL" id="FNIR01000001">
    <property type="protein sequence ID" value="SDN67654.1"/>
    <property type="molecule type" value="Genomic_DNA"/>
</dbReference>
<dbReference type="STRING" id="1052260.SAMN05660199_00571"/>
<dbReference type="InterPro" id="IPR025110">
    <property type="entry name" value="AMP-bd_C"/>
</dbReference>
<comment type="similarity">
    <text evidence="1">Belongs to the ATP-dependent AMP-binding enzyme family.</text>
</comment>
<accession>A0A1H0DBW3</accession>
<dbReference type="GO" id="GO:0031956">
    <property type="term" value="F:medium-chain fatty acid-CoA ligase activity"/>
    <property type="evidence" value="ECO:0007669"/>
    <property type="project" value="TreeGrafter"/>
</dbReference>
<dbReference type="Gene3D" id="3.30.300.30">
    <property type="match status" value="1"/>
</dbReference>
<evidence type="ECO:0000313" key="6">
    <source>
        <dbReference type="Proteomes" id="UP000199088"/>
    </source>
</evidence>
<evidence type="ECO:0000313" key="5">
    <source>
        <dbReference type="EMBL" id="SDN67654.1"/>
    </source>
</evidence>
<keyword evidence="6" id="KW-1185">Reference proteome</keyword>